<dbReference type="InterPro" id="IPR026444">
    <property type="entry name" value="Secre_tail"/>
</dbReference>
<organism evidence="1">
    <name type="scientific">marine metagenome</name>
    <dbReference type="NCBI Taxonomy" id="408172"/>
    <lineage>
        <taxon>unclassified sequences</taxon>
        <taxon>metagenomes</taxon>
        <taxon>ecological metagenomes</taxon>
    </lineage>
</organism>
<gene>
    <name evidence="1" type="ORF">METZ01_LOCUS22944</name>
</gene>
<reference evidence="1" key="1">
    <citation type="submission" date="2018-05" db="EMBL/GenBank/DDBJ databases">
        <authorList>
            <person name="Lanie J.A."/>
            <person name="Ng W.-L."/>
            <person name="Kazmierczak K.M."/>
            <person name="Andrzejewski T.M."/>
            <person name="Davidsen T.M."/>
            <person name="Wayne K.J."/>
            <person name="Tettelin H."/>
            <person name="Glass J.I."/>
            <person name="Rusch D."/>
            <person name="Podicherti R."/>
            <person name="Tsui H.-C.T."/>
            <person name="Winkler M.E."/>
        </authorList>
    </citation>
    <scope>NUCLEOTIDE SEQUENCE</scope>
</reference>
<dbReference type="EMBL" id="UINC01001081">
    <property type="protein sequence ID" value="SUZ70090.1"/>
    <property type="molecule type" value="Genomic_DNA"/>
</dbReference>
<name>A0A381PT49_9ZZZZ</name>
<dbReference type="Gene3D" id="2.60.40.4070">
    <property type="match status" value="1"/>
</dbReference>
<proteinExistence type="predicted"/>
<dbReference type="NCBIfam" id="TIGR04183">
    <property type="entry name" value="Por_Secre_tail"/>
    <property type="match status" value="1"/>
</dbReference>
<sequence length="577" mass="64667">MEVSFAKLPGNIDQSVEIIIQSFSGNNQERCISPHLRNVALYGNQLNTEQQLRLSQVGFQFGGPIASRSSEDRVESEGLDQTLDNGYFRFHYTTTGTHAIANTDTNNNSIPDYIDNVVNVFAYVASTQLDSFLYTEPPSDSWYPANSDNGGSDHYDIYIRNLESNVYGYVSPENFAQAGNFGDNENSSTTELNALTSYMALRNNYSGFPGTEEESIKVTAAHEFHHAIQSGYDGFEAQWLMEATAVVMEEQIYDEINDCYQYLPSWFNEPHKALDDQSDHWYGSFIYFQYIYEHLGGYLQLRSIWNKSILNDSYYGDYSHRAISLALSSEGSSFSDALNKMVVANRVMSSNANAGVFAYEEAEAYPVNGPTTFTDITYTAGTPQTITSTNLNRFASQYTHLISSDPFIASLTNTTGPDTDLNMHAIISYENNSWTIYSGNQINIDPTGAASVYLAVVSQDTSGNNWDYQIEIIDGELSLENESIPTSISVSQNYPNPFNPSTSFNVEIPHQQHLSINIISINGRHIKQITNKIYDRGIVTFHWDGKTKVGEYASTGQYFIVVKGDNFQRWINATLLK</sequence>
<protein>
    <submittedName>
        <fullName evidence="1">Uncharacterized protein</fullName>
    </submittedName>
</protein>
<accession>A0A381PT49</accession>
<dbReference type="NCBIfam" id="NF045524">
    <property type="entry name" value="MXAN_6640_HExxH"/>
    <property type="match status" value="1"/>
</dbReference>
<dbReference type="AlphaFoldDB" id="A0A381PT49"/>
<evidence type="ECO:0000313" key="1">
    <source>
        <dbReference type="EMBL" id="SUZ70090.1"/>
    </source>
</evidence>